<evidence type="ECO:0000313" key="2">
    <source>
        <dbReference type="EMBL" id="KAJ4144618.1"/>
    </source>
</evidence>
<dbReference type="Proteomes" id="UP001144673">
    <property type="component" value="Chromosome 2"/>
</dbReference>
<proteinExistence type="predicted"/>
<dbReference type="AlphaFoldDB" id="A0A9W8Q268"/>
<dbReference type="KEGG" id="amus:LMH87_003493"/>
<name>A0A9W8Q268_AKAMU</name>
<gene>
    <name evidence="2" type="ORF">LMH87_003493</name>
</gene>
<dbReference type="GeneID" id="80890652"/>
<evidence type="ECO:0000313" key="3">
    <source>
        <dbReference type="Proteomes" id="UP001144673"/>
    </source>
</evidence>
<accession>A0A9W8Q268</accession>
<reference evidence="2" key="1">
    <citation type="journal article" date="2023" name="Access Microbiol">
        <title>De-novo genome assembly for Akanthomyces muscarius, a biocontrol agent of insect agricultural pests.</title>
        <authorList>
            <person name="Erdos Z."/>
            <person name="Studholme D.J."/>
            <person name="Raymond B."/>
            <person name="Sharma M."/>
        </authorList>
    </citation>
    <scope>NUCLEOTIDE SEQUENCE</scope>
    <source>
        <strain evidence="2">Ve6</strain>
    </source>
</reference>
<evidence type="ECO:0000256" key="1">
    <source>
        <dbReference type="SAM" id="MobiDB-lite"/>
    </source>
</evidence>
<protein>
    <submittedName>
        <fullName evidence="2">Uncharacterized protein</fullName>
    </submittedName>
</protein>
<dbReference type="RefSeq" id="XP_056048288.1">
    <property type="nucleotide sequence ID" value="XM_056193709.1"/>
</dbReference>
<feature type="region of interest" description="Disordered" evidence="1">
    <location>
        <begin position="1"/>
        <end position="24"/>
    </location>
</feature>
<comment type="caution">
    <text evidence="2">The sequence shown here is derived from an EMBL/GenBank/DDBJ whole genome shotgun (WGS) entry which is preliminary data.</text>
</comment>
<feature type="compositionally biased region" description="Polar residues" evidence="1">
    <location>
        <begin position="9"/>
        <end position="20"/>
    </location>
</feature>
<sequence>MLAACPSLTPGTKPQRQPASATKFAGVICPQQVNGRSHRQSDRLSRLVTDEPDREAEEVMERMMYEMDACAGVEAVLK</sequence>
<organism evidence="2 3">
    <name type="scientific">Akanthomyces muscarius</name>
    <name type="common">Entomopathogenic fungus</name>
    <name type="synonym">Lecanicillium muscarium</name>
    <dbReference type="NCBI Taxonomy" id="2231603"/>
    <lineage>
        <taxon>Eukaryota</taxon>
        <taxon>Fungi</taxon>
        <taxon>Dikarya</taxon>
        <taxon>Ascomycota</taxon>
        <taxon>Pezizomycotina</taxon>
        <taxon>Sordariomycetes</taxon>
        <taxon>Hypocreomycetidae</taxon>
        <taxon>Hypocreales</taxon>
        <taxon>Cordycipitaceae</taxon>
        <taxon>Akanthomyces</taxon>
    </lineage>
</organism>
<dbReference type="EMBL" id="JAJHUN010000011">
    <property type="protein sequence ID" value="KAJ4144618.1"/>
    <property type="molecule type" value="Genomic_DNA"/>
</dbReference>
<keyword evidence="3" id="KW-1185">Reference proteome</keyword>